<dbReference type="Gene3D" id="2.60.40.420">
    <property type="entry name" value="Cupredoxins - blue copper proteins"/>
    <property type="match status" value="1"/>
</dbReference>
<name>K6X7Y8_9ALTE</name>
<evidence type="ECO:0008006" key="4">
    <source>
        <dbReference type="Google" id="ProtNLM"/>
    </source>
</evidence>
<dbReference type="STRING" id="1127673.GLIP_4128"/>
<gene>
    <name evidence="2" type="ORF">GLIP_4128</name>
</gene>
<organism evidence="2 3">
    <name type="scientific">Aliiglaciecola lipolytica E3</name>
    <dbReference type="NCBI Taxonomy" id="1127673"/>
    <lineage>
        <taxon>Bacteria</taxon>
        <taxon>Pseudomonadati</taxon>
        <taxon>Pseudomonadota</taxon>
        <taxon>Gammaproteobacteria</taxon>
        <taxon>Alteromonadales</taxon>
        <taxon>Alteromonadaceae</taxon>
        <taxon>Aliiglaciecola</taxon>
    </lineage>
</organism>
<evidence type="ECO:0000313" key="2">
    <source>
        <dbReference type="EMBL" id="GAC16739.1"/>
    </source>
</evidence>
<dbReference type="eggNOG" id="COG3794">
    <property type="taxonomic scope" value="Bacteria"/>
</dbReference>
<feature type="signal peptide" evidence="1">
    <location>
        <begin position="1"/>
        <end position="23"/>
    </location>
</feature>
<dbReference type="InterPro" id="IPR008972">
    <property type="entry name" value="Cupredoxin"/>
</dbReference>
<dbReference type="SUPFAM" id="SSF49503">
    <property type="entry name" value="Cupredoxins"/>
    <property type="match status" value="1"/>
</dbReference>
<protein>
    <recommendedName>
        <fullName evidence="4">Methylamine utilization protein</fullName>
    </recommendedName>
</protein>
<reference evidence="2 3" key="1">
    <citation type="journal article" date="2017" name="Antonie Van Leeuwenhoek">
        <title>Rhizobium rhizosphaerae sp. nov., a novel species isolated from rice rhizosphere.</title>
        <authorList>
            <person name="Zhao J.J."/>
            <person name="Zhang J."/>
            <person name="Zhang R.J."/>
            <person name="Zhang C.W."/>
            <person name="Yin H.Q."/>
            <person name="Zhang X.X."/>
        </authorList>
    </citation>
    <scope>NUCLEOTIDE SEQUENCE [LARGE SCALE GENOMIC DNA]</scope>
    <source>
        <strain evidence="2 3">E3</strain>
    </source>
</reference>
<keyword evidence="1" id="KW-0732">Signal</keyword>
<sequence length="214" mass="23790">MQSLLSLTSLSMFLVLLSFVSFANQIRVVDQNGKPVKNAVVSFVTQNTESEIALPTAIMDQVNQQFSPQVLVIQKGQFVAFPNSDEIRHHVYSFSAINPFEIKLYKGSHEAPIQYINAGVGVLGCNIHDNMVGYIYVADNEIAKVTSSEGEVTFERSLPEEITIWHANLSIQQTQRITLPINKEAKLNEVSVTLLQQEKEASNTFGSRKFGKNG</sequence>
<accession>K6X7Y8</accession>
<proteinExistence type="predicted"/>
<dbReference type="EMBL" id="BAEN01000076">
    <property type="protein sequence ID" value="GAC16739.1"/>
    <property type="molecule type" value="Genomic_DNA"/>
</dbReference>
<comment type="caution">
    <text evidence="2">The sequence shown here is derived from an EMBL/GenBank/DDBJ whole genome shotgun (WGS) entry which is preliminary data.</text>
</comment>
<dbReference type="Proteomes" id="UP000006334">
    <property type="component" value="Unassembled WGS sequence"/>
</dbReference>
<feature type="chain" id="PRO_5003899055" description="Methylamine utilization protein" evidence="1">
    <location>
        <begin position="24"/>
        <end position="214"/>
    </location>
</feature>
<dbReference type="AlphaFoldDB" id="K6X7Y8"/>
<evidence type="ECO:0000313" key="3">
    <source>
        <dbReference type="Proteomes" id="UP000006334"/>
    </source>
</evidence>
<keyword evidence="3" id="KW-1185">Reference proteome</keyword>
<dbReference type="RefSeq" id="WP_008846541.1">
    <property type="nucleotide sequence ID" value="NZ_BAEN01000076.1"/>
</dbReference>
<evidence type="ECO:0000256" key="1">
    <source>
        <dbReference type="SAM" id="SignalP"/>
    </source>
</evidence>